<accession>A0A8S5LSA0</accession>
<name>A0A8S5LSA0_9CAUD</name>
<organism evidence="1">
    <name type="scientific">Siphoviridae sp. ct7EW56</name>
    <dbReference type="NCBI Taxonomy" id="2827562"/>
    <lineage>
        <taxon>Viruses</taxon>
        <taxon>Duplodnaviria</taxon>
        <taxon>Heunggongvirae</taxon>
        <taxon>Uroviricota</taxon>
        <taxon>Caudoviricetes</taxon>
    </lineage>
</organism>
<proteinExistence type="predicted"/>
<sequence>MPFILWIGRYKNIKEKFIEAIKKIDFEKLSVNELKTVSEITETIDKLSKKDYMETLVETLKSGKGDSETNVSKSISELK</sequence>
<reference evidence="1" key="1">
    <citation type="journal article" date="2021" name="Proc. Natl. Acad. Sci. U.S.A.">
        <title>A Catalog of Tens of Thousands of Viruses from Human Metagenomes Reveals Hidden Associations with Chronic Diseases.</title>
        <authorList>
            <person name="Tisza M.J."/>
            <person name="Buck C.B."/>
        </authorList>
    </citation>
    <scope>NUCLEOTIDE SEQUENCE</scope>
    <source>
        <strain evidence="1">Ct7EW56</strain>
    </source>
</reference>
<protein>
    <submittedName>
        <fullName evidence="1">Uncharacterized protein</fullName>
    </submittedName>
</protein>
<dbReference type="EMBL" id="BK015904">
    <property type="protein sequence ID" value="DAD72719.1"/>
    <property type="molecule type" value="Genomic_DNA"/>
</dbReference>
<evidence type="ECO:0000313" key="1">
    <source>
        <dbReference type="EMBL" id="DAD72719.1"/>
    </source>
</evidence>